<name>A0A1T4M571_9BACT</name>
<sequence length="190" mass="21466">METMKESIQKLLQSINAKDFNIEGPFPIKDLQAGKVDVPKSAGVYFVGKIDDTKSLRACSAKACNLEKGTRVKWYELDSLEKKLNAGDVVLYIGKANPESEDSKYGLKDRLRNYMKSQEDFQKGKSSNHQGGRAIWQLENAKELGVCWIQTKDASEAKELEKALLKKYKEDNPNAGLEGREAYPFANWRL</sequence>
<evidence type="ECO:0008006" key="3">
    <source>
        <dbReference type="Google" id="ProtNLM"/>
    </source>
</evidence>
<dbReference type="RefSeq" id="WP_078776149.1">
    <property type="nucleotide sequence ID" value="NZ_FUWU01000015.1"/>
</dbReference>
<evidence type="ECO:0000313" key="1">
    <source>
        <dbReference type="EMBL" id="SJZ62149.1"/>
    </source>
</evidence>
<reference evidence="1 2" key="1">
    <citation type="submission" date="2017-02" db="EMBL/GenBank/DDBJ databases">
        <authorList>
            <person name="Peterson S.W."/>
        </authorList>
    </citation>
    <scope>NUCLEOTIDE SEQUENCE [LARGE SCALE GENOMIC DNA]</scope>
    <source>
        <strain evidence="1 2">ATCC 43854</strain>
    </source>
</reference>
<dbReference type="EMBL" id="FUWU01000015">
    <property type="protein sequence ID" value="SJZ62149.1"/>
    <property type="molecule type" value="Genomic_DNA"/>
</dbReference>
<organism evidence="1 2">
    <name type="scientific">Fibrobacter intestinalis</name>
    <dbReference type="NCBI Taxonomy" id="28122"/>
    <lineage>
        <taxon>Bacteria</taxon>
        <taxon>Pseudomonadati</taxon>
        <taxon>Fibrobacterota</taxon>
        <taxon>Fibrobacteria</taxon>
        <taxon>Fibrobacterales</taxon>
        <taxon>Fibrobacteraceae</taxon>
        <taxon>Fibrobacter</taxon>
    </lineage>
</organism>
<dbReference type="STRING" id="28122.SAMN02745108_01141"/>
<dbReference type="InterPro" id="IPR035901">
    <property type="entry name" value="GIY-YIG_endonuc_sf"/>
</dbReference>
<dbReference type="SUPFAM" id="SSF82771">
    <property type="entry name" value="GIY-YIG endonuclease"/>
    <property type="match status" value="1"/>
</dbReference>
<gene>
    <name evidence="1" type="ORF">SAMN02745108_01141</name>
</gene>
<protein>
    <recommendedName>
        <fullName evidence="3">GIY-YIG domain-containing protein</fullName>
    </recommendedName>
</protein>
<evidence type="ECO:0000313" key="2">
    <source>
        <dbReference type="Proteomes" id="UP000190449"/>
    </source>
</evidence>
<proteinExistence type="predicted"/>
<accession>A0A1T4M571</accession>
<dbReference type="Proteomes" id="UP000190449">
    <property type="component" value="Unassembled WGS sequence"/>
</dbReference>
<dbReference type="AlphaFoldDB" id="A0A1T4M571"/>